<keyword evidence="1" id="KW-0812">Transmembrane</keyword>
<feature type="transmembrane region" description="Helical" evidence="1">
    <location>
        <begin position="92"/>
        <end position="115"/>
    </location>
</feature>
<evidence type="ECO:0000313" key="2">
    <source>
        <dbReference type="EMBL" id="KAK1271364.1"/>
    </source>
</evidence>
<dbReference type="PANTHER" id="PTHR19229">
    <property type="entry name" value="ATP-BINDING CASSETTE TRANSPORTER SUBFAMILY A ABCA"/>
    <property type="match status" value="1"/>
</dbReference>
<dbReference type="Proteomes" id="UP001179952">
    <property type="component" value="Unassembled WGS sequence"/>
</dbReference>
<feature type="transmembrane region" description="Helical" evidence="1">
    <location>
        <begin position="12"/>
        <end position="32"/>
    </location>
</feature>
<dbReference type="SUPFAM" id="SSF52540">
    <property type="entry name" value="P-loop containing nucleoside triphosphate hydrolases"/>
    <property type="match status" value="1"/>
</dbReference>
<proteinExistence type="predicted"/>
<dbReference type="GO" id="GO:0140359">
    <property type="term" value="F:ABC-type transporter activity"/>
    <property type="evidence" value="ECO:0007669"/>
    <property type="project" value="InterPro"/>
</dbReference>
<dbReference type="InterPro" id="IPR027417">
    <property type="entry name" value="P-loop_NTPase"/>
</dbReference>
<dbReference type="GO" id="GO:0005319">
    <property type="term" value="F:lipid transporter activity"/>
    <property type="evidence" value="ECO:0007669"/>
    <property type="project" value="TreeGrafter"/>
</dbReference>
<feature type="transmembrane region" description="Helical" evidence="1">
    <location>
        <begin position="52"/>
        <end position="71"/>
    </location>
</feature>
<reference evidence="2" key="1">
    <citation type="journal article" date="2023" name="Nat. Commun.">
        <title>Diploid and tetraploid genomes of Acorus and the evolution of monocots.</title>
        <authorList>
            <person name="Ma L."/>
            <person name="Liu K.W."/>
            <person name="Li Z."/>
            <person name="Hsiao Y.Y."/>
            <person name="Qi Y."/>
            <person name="Fu T."/>
            <person name="Tang G.D."/>
            <person name="Zhang D."/>
            <person name="Sun W.H."/>
            <person name="Liu D.K."/>
            <person name="Li Y."/>
            <person name="Chen G.Z."/>
            <person name="Liu X.D."/>
            <person name="Liao X.Y."/>
            <person name="Jiang Y.T."/>
            <person name="Yu X."/>
            <person name="Hao Y."/>
            <person name="Huang J."/>
            <person name="Zhao X.W."/>
            <person name="Ke S."/>
            <person name="Chen Y.Y."/>
            <person name="Wu W.L."/>
            <person name="Hsu J.L."/>
            <person name="Lin Y.F."/>
            <person name="Huang M.D."/>
            <person name="Li C.Y."/>
            <person name="Huang L."/>
            <person name="Wang Z.W."/>
            <person name="Zhao X."/>
            <person name="Zhong W.Y."/>
            <person name="Peng D.H."/>
            <person name="Ahmad S."/>
            <person name="Lan S."/>
            <person name="Zhang J.S."/>
            <person name="Tsai W.C."/>
            <person name="Van de Peer Y."/>
            <person name="Liu Z.J."/>
        </authorList>
    </citation>
    <scope>NUCLEOTIDE SEQUENCE</scope>
    <source>
        <strain evidence="2">SCP</strain>
    </source>
</reference>
<dbReference type="Gene3D" id="3.40.50.300">
    <property type="entry name" value="P-loop containing nucleotide triphosphate hydrolases"/>
    <property type="match status" value="1"/>
</dbReference>
<dbReference type="GO" id="GO:0016020">
    <property type="term" value="C:membrane"/>
    <property type="evidence" value="ECO:0007669"/>
    <property type="project" value="InterPro"/>
</dbReference>
<sequence>MMKIHGISDRAYWMVTYTYFLAISSLYMVWFTAIGSTIGLDIFLLNSYGIQFVFYLLLYLNLQISLAFLAATGFSEVKIASGCIKLTNEYAFAVVAYIYVFRSGLLGAYLFQYYIEDTTLPRWQLLTMDLMPGFSLYKGLYEFSQCALAGHNTESYGMTWKDLNNTNNGMKDILLIMALECPILICISYDMDKIFHLSNKVFKQWKCFWKKRTQPFTMSNRIQSSAVFFDSENSEVYNERCRVEQLIQDIKKDHPFVCNNLGKRYMGKDGRLKKQALQSLYLAIQSGECFGMLGPSGSGKSTFINMVSVNIFYLFQTFHGTTFSLMLILTLRASMNNALSNELSTYQMKT</sequence>
<organism evidence="2 3">
    <name type="scientific">Acorus gramineus</name>
    <name type="common">Dwarf sweet flag</name>
    <dbReference type="NCBI Taxonomy" id="55184"/>
    <lineage>
        <taxon>Eukaryota</taxon>
        <taxon>Viridiplantae</taxon>
        <taxon>Streptophyta</taxon>
        <taxon>Embryophyta</taxon>
        <taxon>Tracheophyta</taxon>
        <taxon>Spermatophyta</taxon>
        <taxon>Magnoliopsida</taxon>
        <taxon>Liliopsida</taxon>
        <taxon>Acoraceae</taxon>
        <taxon>Acorus</taxon>
    </lineage>
</organism>
<reference evidence="2" key="2">
    <citation type="submission" date="2023-06" db="EMBL/GenBank/DDBJ databases">
        <authorList>
            <person name="Ma L."/>
            <person name="Liu K.-W."/>
            <person name="Li Z."/>
            <person name="Hsiao Y.-Y."/>
            <person name="Qi Y."/>
            <person name="Fu T."/>
            <person name="Tang G."/>
            <person name="Zhang D."/>
            <person name="Sun W.-H."/>
            <person name="Liu D.-K."/>
            <person name="Li Y."/>
            <person name="Chen G.-Z."/>
            <person name="Liu X.-D."/>
            <person name="Liao X.-Y."/>
            <person name="Jiang Y.-T."/>
            <person name="Yu X."/>
            <person name="Hao Y."/>
            <person name="Huang J."/>
            <person name="Zhao X.-W."/>
            <person name="Ke S."/>
            <person name="Chen Y.-Y."/>
            <person name="Wu W.-L."/>
            <person name="Hsu J.-L."/>
            <person name="Lin Y.-F."/>
            <person name="Huang M.-D."/>
            <person name="Li C.-Y."/>
            <person name="Huang L."/>
            <person name="Wang Z.-W."/>
            <person name="Zhao X."/>
            <person name="Zhong W.-Y."/>
            <person name="Peng D.-H."/>
            <person name="Ahmad S."/>
            <person name="Lan S."/>
            <person name="Zhang J.-S."/>
            <person name="Tsai W.-C."/>
            <person name="Van De Peer Y."/>
            <person name="Liu Z.-J."/>
        </authorList>
    </citation>
    <scope>NUCLEOTIDE SEQUENCE</scope>
    <source>
        <strain evidence="2">SCP</strain>
        <tissue evidence="2">Leaves</tissue>
    </source>
</reference>
<keyword evidence="3" id="KW-1185">Reference proteome</keyword>
<name>A0AAV9B400_ACOGR</name>
<evidence type="ECO:0000313" key="3">
    <source>
        <dbReference type="Proteomes" id="UP001179952"/>
    </source>
</evidence>
<protein>
    <submittedName>
        <fullName evidence="2">ABC transporter A family member 8</fullName>
    </submittedName>
</protein>
<dbReference type="InterPro" id="IPR026082">
    <property type="entry name" value="ABCA"/>
</dbReference>
<evidence type="ECO:0000256" key="1">
    <source>
        <dbReference type="SAM" id="Phobius"/>
    </source>
</evidence>
<dbReference type="PANTHER" id="PTHR19229:SF235">
    <property type="entry name" value="ABC TRANSPORTER A FAMILY MEMBER 8-LIKE ISOFORM X1"/>
    <property type="match status" value="1"/>
</dbReference>
<dbReference type="EMBL" id="JAUJYN010000005">
    <property type="protein sequence ID" value="KAK1271364.1"/>
    <property type="molecule type" value="Genomic_DNA"/>
</dbReference>
<gene>
    <name evidence="2" type="ORF">QJS04_geneDACA022066</name>
</gene>
<dbReference type="AlphaFoldDB" id="A0AAV9B400"/>
<feature type="transmembrane region" description="Helical" evidence="1">
    <location>
        <begin position="311"/>
        <end position="331"/>
    </location>
</feature>
<keyword evidence="1" id="KW-0472">Membrane</keyword>
<comment type="caution">
    <text evidence="2">The sequence shown here is derived from an EMBL/GenBank/DDBJ whole genome shotgun (WGS) entry which is preliminary data.</text>
</comment>
<accession>A0AAV9B400</accession>
<keyword evidence="1" id="KW-1133">Transmembrane helix</keyword>